<feature type="transmembrane region" description="Helical" evidence="1">
    <location>
        <begin position="7"/>
        <end position="26"/>
    </location>
</feature>
<comment type="caution">
    <text evidence="2">The sequence shown here is derived from an EMBL/GenBank/DDBJ whole genome shotgun (WGS) entry which is preliminary data.</text>
</comment>
<name>A0A5N5UJ49_9EURY</name>
<organism evidence="2 3">
    <name type="scientific">Halosegnis rubeus</name>
    <dbReference type="NCBI Taxonomy" id="2212850"/>
    <lineage>
        <taxon>Archaea</taxon>
        <taxon>Methanobacteriati</taxon>
        <taxon>Methanobacteriota</taxon>
        <taxon>Stenosarchaea group</taxon>
        <taxon>Halobacteria</taxon>
        <taxon>Halobacteriales</taxon>
        <taxon>Natronomonadaceae</taxon>
        <taxon>Halosegnis</taxon>
    </lineage>
</organism>
<dbReference type="EMBL" id="QMDY01000003">
    <property type="protein sequence ID" value="KAB7518797.1"/>
    <property type="molecule type" value="Genomic_DNA"/>
</dbReference>
<reference evidence="2 3" key="1">
    <citation type="submission" date="2019-10" db="EMBL/GenBank/DDBJ databases">
        <title>Unraveling microbial dark matter from salterns through culturing: the case of the genus Halosegnis.</title>
        <authorList>
            <person name="Duran-Viseras A."/>
            <person name="Andrei A.-S."/>
            <person name="Vera-Gargallo B."/>
            <person name="Ghai R."/>
            <person name="Sanchez-Porro C."/>
            <person name="Ventosa A."/>
        </authorList>
    </citation>
    <scope>NUCLEOTIDE SEQUENCE [LARGE SCALE GENOMIC DNA]</scope>
    <source>
        <strain evidence="2 3">F19-13</strain>
    </source>
</reference>
<evidence type="ECO:0000313" key="2">
    <source>
        <dbReference type="EMBL" id="KAB7518797.1"/>
    </source>
</evidence>
<keyword evidence="1" id="KW-0812">Transmembrane</keyword>
<evidence type="ECO:0000256" key="1">
    <source>
        <dbReference type="SAM" id="Phobius"/>
    </source>
</evidence>
<feature type="transmembrane region" description="Helical" evidence="1">
    <location>
        <begin position="32"/>
        <end position="50"/>
    </location>
</feature>
<sequence length="67" mass="7024">MQRDAMVLLLACVGYTAGLALFSVGGEQLPPSVYAVAFLGMLLLGGITLVTTRALRRDLRELGGESA</sequence>
<proteinExistence type="predicted"/>
<dbReference type="Proteomes" id="UP000326207">
    <property type="component" value="Unassembled WGS sequence"/>
</dbReference>
<accession>A0A5N5UJ49</accession>
<keyword evidence="1" id="KW-0472">Membrane</keyword>
<gene>
    <name evidence="2" type="ORF">DP108_06420</name>
</gene>
<evidence type="ECO:0000313" key="3">
    <source>
        <dbReference type="Proteomes" id="UP000326207"/>
    </source>
</evidence>
<dbReference type="RefSeq" id="WP_152156177.1">
    <property type="nucleotide sequence ID" value="NZ_QMDY01000003.1"/>
</dbReference>
<dbReference type="AlphaFoldDB" id="A0A5N5UJ49"/>
<keyword evidence="1" id="KW-1133">Transmembrane helix</keyword>
<protein>
    <submittedName>
        <fullName evidence="2">Uncharacterized protein</fullName>
    </submittedName>
</protein>